<dbReference type="SUPFAM" id="SSF52743">
    <property type="entry name" value="Subtilisin-like"/>
    <property type="match status" value="1"/>
</dbReference>
<accession>A0A6J5TBB6</accession>
<dbReference type="PROSITE" id="PS51892">
    <property type="entry name" value="SUBTILASE"/>
    <property type="match status" value="1"/>
</dbReference>
<keyword evidence="2" id="KW-0645">Protease</keyword>
<keyword evidence="4" id="KW-0720">Serine protease</keyword>
<evidence type="ECO:0000259" key="5">
    <source>
        <dbReference type="Pfam" id="PF00082"/>
    </source>
</evidence>
<organism evidence="6">
    <name type="scientific">uncultured Caudovirales phage</name>
    <dbReference type="NCBI Taxonomy" id="2100421"/>
    <lineage>
        <taxon>Viruses</taxon>
        <taxon>Duplodnaviria</taxon>
        <taxon>Heunggongvirae</taxon>
        <taxon>Uroviricota</taxon>
        <taxon>Caudoviricetes</taxon>
        <taxon>Peduoviridae</taxon>
        <taxon>Maltschvirus</taxon>
        <taxon>Maltschvirus maltsch</taxon>
    </lineage>
</organism>
<evidence type="ECO:0000256" key="2">
    <source>
        <dbReference type="ARBA" id="ARBA00022670"/>
    </source>
</evidence>
<dbReference type="InterPro" id="IPR036852">
    <property type="entry name" value="Peptidase_S8/S53_dom_sf"/>
</dbReference>
<dbReference type="PRINTS" id="PR00723">
    <property type="entry name" value="SUBTILISIN"/>
</dbReference>
<dbReference type="PANTHER" id="PTHR43806">
    <property type="entry name" value="PEPTIDASE S8"/>
    <property type="match status" value="1"/>
</dbReference>
<dbReference type="GO" id="GO:0004252">
    <property type="term" value="F:serine-type endopeptidase activity"/>
    <property type="evidence" value="ECO:0007669"/>
    <property type="project" value="InterPro"/>
</dbReference>
<dbReference type="GO" id="GO:0006508">
    <property type="term" value="P:proteolysis"/>
    <property type="evidence" value="ECO:0007669"/>
    <property type="project" value="UniProtKB-KW"/>
</dbReference>
<dbReference type="InterPro" id="IPR000209">
    <property type="entry name" value="Peptidase_S8/S53_dom"/>
</dbReference>
<protein>
    <submittedName>
        <fullName evidence="6">Peptidase S8/S53 domain containing protein</fullName>
    </submittedName>
</protein>
<evidence type="ECO:0000256" key="3">
    <source>
        <dbReference type="ARBA" id="ARBA00022801"/>
    </source>
</evidence>
<dbReference type="Pfam" id="PF00082">
    <property type="entry name" value="Peptidase_S8"/>
    <property type="match status" value="1"/>
</dbReference>
<dbReference type="EMBL" id="LR797824">
    <property type="protein sequence ID" value="CAB4241564.1"/>
    <property type="molecule type" value="Genomic_DNA"/>
</dbReference>
<proteinExistence type="inferred from homology"/>
<evidence type="ECO:0000256" key="4">
    <source>
        <dbReference type="ARBA" id="ARBA00022825"/>
    </source>
</evidence>
<keyword evidence="3" id="KW-0378">Hydrolase</keyword>
<evidence type="ECO:0000256" key="1">
    <source>
        <dbReference type="ARBA" id="ARBA00011073"/>
    </source>
</evidence>
<dbReference type="InterPro" id="IPR015500">
    <property type="entry name" value="Peptidase_S8_subtilisin-rel"/>
</dbReference>
<gene>
    <name evidence="6" type="ORF">UFOVP71_102</name>
</gene>
<feature type="domain" description="Peptidase S8/S53" evidence="5">
    <location>
        <begin position="53"/>
        <end position="363"/>
    </location>
</feature>
<comment type="similarity">
    <text evidence="1">Belongs to the peptidase S8 family.</text>
</comment>
<dbReference type="PANTHER" id="PTHR43806:SF11">
    <property type="entry name" value="CEREVISIN-RELATED"/>
    <property type="match status" value="1"/>
</dbReference>
<dbReference type="Gene3D" id="3.40.50.200">
    <property type="entry name" value="Peptidase S8/S53 domain"/>
    <property type="match status" value="1"/>
</dbReference>
<evidence type="ECO:0000313" key="6">
    <source>
        <dbReference type="EMBL" id="CAB4241564.1"/>
    </source>
</evidence>
<name>A0A6J5TBB6_9CAUD</name>
<dbReference type="InterPro" id="IPR050131">
    <property type="entry name" value="Peptidase_S8_subtilisin-like"/>
</dbReference>
<reference evidence="6" key="1">
    <citation type="submission" date="2020-05" db="EMBL/GenBank/DDBJ databases">
        <authorList>
            <person name="Chiriac C."/>
            <person name="Salcher M."/>
            <person name="Ghai R."/>
            <person name="Kavagutti S V."/>
        </authorList>
    </citation>
    <scope>NUCLEOTIDE SEQUENCE</scope>
</reference>
<sequence>MKLKFNLFMLAIAGLVSSTGYAQTQALNFESKEISTVLTAGGVPLAWSRGFTGKGSIIAVVDQGFDLTQKDFTGKILDSKNFTSPGSAVTWGYHGTLMAGIAGASNNGAGTVGVAPDAKFLFAQVGSGGNSTSVSFPAIKGAIDWASANGATVINLSLGSSFDTNFVKGVTQLTPGVYKTAPGYNSMYGFSQSDVQAFAVGTNRGSIIVAAAGNGVGGAGLPYSQFPGAFATQVDSTGKLILGGRMIIVGAADATGTAMAPFSNKAGSICNNIVGTTCNDPYLVKDFYVMAPGMQVYGSAANQLNLGKDGSMAVTGTSPATAYVSGGMALMKQAWPQLRPEQLVSLVLNTAKSMGDSNVYGHGMVDFDAATRPMGTVVLANKSVLNGSGPQGKTVTLAGTGVVSGGAASFATSSVLQNTQVVDTIGRNYTVNLAQAQNSINLMSYQYASPWMAMAGANYKQFVTPVGKDSLLTIMSSDSGTATQYEWKQSDKTRLSFEMGTLNERNGFLGTQGGGAMAFGGSNTMWVGAGVNYRFAEKTSLVGNYTMGITRTSNVSESMVQLDQAIVSDAWKLGIAQERTFIDSGKLKDTITLAVAQPVQVRSGYATVSGVTGYTYSDNGDGTSAANPITSRERVSLAPGVREMDLVLGYNISHSNTTSVGISYVRQFNAGGQAGLQSNGVALMARSLF</sequence>